<dbReference type="EMBL" id="HBKQ01053342">
    <property type="protein sequence ID" value="CAE2279361.1"/>
    <property type="molecule type" value="Transcribed_RNA"/>
</dbReference>
<dbReference type="SUPFAM" id="SSF54593">
    <property type="entry name" value="Glyoxalase/Bleomycin resistance protein/Dihydroxybiphenyl dioxygenase"/>
    <property type="match status" value="1"/>
</dbReference>
<name>A0A6U6K0L1_9STRA</name>
<dbReference type="InterPro" id="IPR029068">
    <property type="entry name" value="Glyas_Bleomycin-R_OHBP_Dase"/>
</dbReference>
<evidence type="ECO:0000313" key="3">
    <source>
        <dbReference type="EMBL" id="CAE2279361.1"/>
    </source>
</evidence>
<dbReference type="Gene3D" id="3.10.180.10">
    <property type="entry name" value="2,3-Dihydroxybiphenyl 1,2-Dioxygenase, domain 1"/>
    <property type="match status" value="1"/>
</dbReference>
<dbReference type="InterPro" id="IPR037523">
    <property type="entry name" value="VOC_core"/>
</dbReference>
<feature type="domain" description="VOC" evidence="1">
    <location>
        <begin position="13"/>
        <end position="146"/>
    </location>
</feature>
<dbReference type="PANTHER" id="PTHR33993">
    <property type="entry name" value="GLYOXALASE-RELATED"/>
    <property type="match status" value="1"/>
</dbReference>
<dbReference type="EMBL" id="HBKQ01053341">
    <property type="protein sequence ID" value="CAE2279359.1"/>
    <property type="molecule type" value="Transcribed_RNA"/>
</dbReference>
<reference evidence="3" key="1">
    <citation type="submission" date="2021-01" db="EMBL/GenBank/DDBJ databases">
        <authorList>
            <person name="Corre E."/>
            <person name="Pelletier E."/>
            <person name="Niang G."/>
            <person name="Scheremetjew M."/>
            <person name="Finn R."/>
            <person name="Kale V."/>
            <person name="Holt S."/>
            <person name="Cochrane G."/>
            <person name="Meng A."/>
            <person name="Brown T."/>
            <person name="Cohen L."/>
        </authorList>
    </citation>
    <scope>NUCLEOTIDE SEQUENCE</scope>
    <source>
        <strain evidence="3">Isolate 1302-5</strain>
    </source>
</reference>
<dbReference type="Pfam" id="PF00903">
    <property type="entry name" value="Glyoxalase"/>
    <property type="match status" value="1"/>
</dbReference>
<accession>A0A6U6K0L1</accession>
<dbReference type="PROSITE" id="PS51819">
    <property type="entry name" value="VOC"/>
    <property type="match status" value="1"/>
</dbReference>
<dbReference type="InterPro" id="IPR004360">
    <property type="entry name" value="Glyas_Fos-R_dOase_dom"/>
</dbReference>
<dbReference type="InterPro" id="IPR052164">
    <property type="entry name" value="Anthracycline_SecMetBiosynth"/>
</dbReference>
<evidence type="ECO:0000259" key="1">
    <source>
        <dbReference type="PROSITE" id="PS51819"/>
    </source>
</evidence>
<proteinExistence type="predicted"/>
<evidence type="ECO:0000313" key="2">
    <source>
        <dbReference type="EMBL" id="CAE2279359.1"/>
    </source>
</evidence>
<gene>
    <name evidence="2" type="ORF">OAUR00152_LOCUS36723</name>
    <name evidence="3" type="ORF">OAUR00152_LOCUS36724</name>
</gene>
<organism evidence="3">
    <name type="scientific">Odontella aurita</name>
    <dbReference type="NCBI Taxonomy" id="265563"/>
    <lineage>
        <taxon>Eukaryota</taxon>
        <taxon>Sar</taxon>
        <taxon>Stramenopiles</taxon>
        <taxon>Ochrophyta</taxon>
        <taxon>Bacillariophyta</taxon>
        <taxon>Mediophyceae</taxon>
        <taxon>Biddulphiophycidae</taxon>
        <taxon>Eupodiscales</taxon>
        <taxon>Odontellaceae</taxon>
        <taxon>Odontella</taxon>
    </lineage>
</organism>
<dbReference type="PANTHER" id="PTHR33993:SF14">
    <property type="entry name" value="GB|AAF24581.1"/>
    <property type="match status" value="1"/>
</dbReference>
<protein>
    <recommendedName>
        <fullName evidence="1">VOC domain-containing protein</fullName>
    </recommendedName>
</protein>
<dbReference type="AlphaFoldDB" id="A0A6U6K0L1"/>
<sequence>MASRIASSGVRFGRAILMARGAEGVASAVNFYQNGLGLAVVRHTDDWAELACGVAASADGEVPSAGGGAGGGSAAFRLSIKAVESEAHLSVGYGPFLSFDVDDMDGAVARCVQLGGKLDGPIQYPAHGKVAALRAPDGNMISLYEPAI</sequence>